<evidence type="ECO:0000256" key="1">
    <source>
        <dbReference type="SAM" id="MobiDB-lite"/>
    </source>
</evidence>
<dbReference type="EMBL" id="JBCGDC010000011">
    <property type="protein sequence ID" value="MFB6392660.1"/>
    <property type="molecule type" value="Genomic_DNA"/>
</dbReference>
<evidence type="ECO:0000313" key="3">
    <source>
        <dbReference type="EMBL" id="MFB6392660.1"/>
    </source>
</evidence>
<sequence length="479" mass="52179">MMYDMTETETGMRRETTTAETGDRNRRDWTLRPALPSATTETETPTPTAKPTRTRETTPTTETKPSRYRQWRDRRAATNAAKAAETAETRAAALEAATRRDQTDTTQASAQTETETDLAPMPVWLRWLGIWVDRLFGSLPLAAPLVVSGVYTIDAFTDQPLNAHPVIALAATCALEGGVWKLGRLYEKTLVAGDSTIAIRIGIGIYLALISGLIYWHADHEAKAAGRTDLGTDALPAFGVAVMSALGVYIWSRTARWQRRKELVAAGRVDRQAPKFAALAWALTPIETATALRHAVRFRIESPTEAIKDRRLYVAAGRPAVWPPAPQSKTTPTAETAARPRPETVIRVQAETGKSVPQLPAVENAPAIEAAPQTETTKPKTASVSRGGLHLAGKPTDDEYVRMVQDRFPEGSPDYWASPSRRQPVSAGEVMAATGLKGKETARRIQRLVHGAARTIQTGRRENADPAEERPTVGAQIGA</sequence>
<keyword evidence="2" id="KW-1133">Transmembrane helix</keyword>
<feature type="compositionally biased region" description="Basic and acidic residues" evidence="1">
    <location>
        <begin position="10"/>
        <end position="30"/>
    </location>
</feature>
<feature type="transmembrane region" description="Helical" evidence="2">
    <location>
        <begin position="197"/>
        <end position="218"/>
    </location>
</feature>
<evidence type="ECO:0008006" key="5">
    <source>
        <dbReference type="Google" id="ProtNLM"/>
    </source>
</evidence>
<dbReference type="Proteomes" id="UP001582793">
    <property type="component" value="Unassembled WGS sequence"/>
</dbReference>
<dbReference type="RefSeq" id="WP_375733375.1">
    <property type="nucleotide sequence ID" value="NZ_JBCGDC010000011.1"/>
</dbReference>
<feature type="transmembrane region" description="Helical" evidence="2">
    <location>
        <begin position="230"/>
        <end position="251"/>
    </location>
</feature>
<keyword evidence="2" id="KW-0472">Membrane</keyword>
<evidence type="ECO:0000313" key="4">
    <source>
        <dbReference type="Proteomes" id="UP001582793"/>
    </source>
</evidence>
<comment type="caution">
    <text evidence="3">The sequence shown here is derived from an EMBL/GenBank/DDBJ whole genome shotgun (WGS) entry which is preliminary data.</text>
</comment>
<keyword evidence="2" id="KW-0812">Transmembrane</keyword>
<accession>A0ABV5CKY2</accession>
<name>A0ABV5CKY2_9ACTN</name>
<organism evidence="3 4">
    <name type="scientific">Polymorphospora lycopeni</name>
    <dbReference type="NCBI Taxonomy" id="3140240"/>
    <lineage>
        <taxon>Bacteria</taxon>
        <taxon>Bacillati</taxon>
        <taxon>Actinomycetota</taxon>
        <taxon>Actinomycetes</taxon>
        <taxon>Micromonosporales</taxon>
        <taxon>Micromonosporaceae</taxon>
        <taxon>Polymorphospora</taxon>
    </lineage>
</organism>
<reference evidence="3 4" key="1">
    <citation type="submission" date="2024-04" db="EMBL/GenBank/DDBJ databases">
        <title>Polymorphospora sp. isolated from Baiyangdian Lake in Xiong'an New Area.</title>
        <authorList>
            <person name="Zhang X."/>
            <person name="Liu J."/>
        </authorList>
    </citation>
    <scope>NUCLEOTIDE SEQUENCE [LARGE SCALE GENOMIC DNA]</scope>
    <source>
        <strain evidence="3 4">2-325</strain>
    </source>
</reference>
<evidence type="ECO:0000256" key="2">
    <source>
        <dbReference type="SAM" id="Phobius"/>
    </source>
</evidence>
<feature type="region of interest" description="Disordered" evidence="1">
    <location>
        <begin position="1"/>
        <end position="114"/>
    </location>
</feature>
<proteinExistence type="predicted"/>
<feature type="region of interest" description="Disordered" evidence="1">
    <location>
        <begin position="360"/>
        <end position="394"/>
    </location>
</feature>
<protein>
    <recommendedName>
        <fullName evidence="5">DUF2637 domain-containing protein</fullName>
    </recommendedName>
</protein>
<feature type="compositionally biased region" description="Low complexity" evidence="1">
    <location>
        <begin position="104"/>
        <end position="113"/>
    </location>
</feature>
<feature type="compositionally biased region" description="Basic and acidic residues" evidence="1">
    <location>
        <begin position="459"/>
        <end position="471"/>
    </location>
</feature>
<feature type="compositionally biased region" description="Low complexity" evidence="1">
    <location>
        <begin position="77"/>
        <end position="96"/>
    </location>
</feature>
<gene>
    <name evidence="3" type="ORF">AAFH96_06010</name>
</gene>
<feature type="region of interest" description="Disordered" evidence="1">
    <location>
        <begin position="454"/>
        <end position="479"/>
    </location>
</feature>
<feature type="compositionally biased region" description="Polar residues" evidence="1">
    <location>
        <begin position="373"/>
        <end position="384"/>
    </location>
</feature>
<feature type="compositionally biased region" description="Low complexity" evidence="1">
    <location>
        <begin position="36"/>
        <end position="63"/>
    </location>
</feature>
<keyword evidence="4" id="KW-1185">Reference proteome</keyword>